<sequence>MIAFGFLYVGLLVGLGEAILPSDNMNQISVEGSRYVTEQFENALNGVKKMKHVMDKTGKEHQEILRTLEETKKKKEEALQKASESEQQLKEKKEACNETVLALWEECKPCLKHTCIRFYSKSCRSGSGLVGRRFEEFLNNSSPFSIFFNGEKIDTLNQEGREQHMTLDDIENGYSIMEDGVDEMFRETIKAFEQMKSFFDPSFHSSFAPPQWESFPFHRIGFPFSAPHSRSARSPLFNPRFSGDFESLIEAAQKMMERSHHFAPRLESMGSSFDNNNSTDDKLACKELRRNSAGCLKMQDNCEKCKEILAIDCTGKDPVQENLQEMFEDSLRIAEKFTRQYEDLLDQFREKMLNTTSILEHLNKQFGWVSKLANFSANGNTGIFQISTVYSQEGDAPSDTKVTVNLFESEPFTFTLPGNISMNDPKFGELVAEEALKRFKADAIEAA</sequence>
<dbReference type="GO" id="GO:0031966">
    <property type="term" value="C:mitochondrial membrane"/>
    <property type="evidence" value="ECO:0007669"/>
    <property type="project" value="UniProtKB-SubCell"/>
</dbReference>
<dbReference type="GO" id="GO:0042583">
    <property type="term" value="C:chromaffin granule"/>
    <property type="evidence" value="ECO:0007669"/>
    <property type="project" value="UniProtKB-SubCell"/>
</dbReference>
<feature type="chain" id="PRO_5035938250" description="Clusterin" evidence="23">
    <location>
        <begin position="19"/>
        <end position="447"/>
    </location>
</feature>
<dbReference type="InterPro" id="IPR033986">
    <property type="entry name" value="Clusterin_CS"/>
</dbReference>
<dbReference type="AlphaFoldDB" id="A0A8T2JTT2"/>
<dbReference type="PANTHER" id="PTHR10970:SF1">
    <property type="entry name" value="CLUSTERIN"/>
    <property type="match status" value="1"/>
</dbReference>
<evidence type="ECO:0000256" key="18">
    <source>
        <dbReference type="ARBA" id="ARBA00023186"/>
    </source>
</evidence>
<keyword evidence="17" id="KW-0325">Glycoprotein</keyword>
<evidence type="ECO:0000259" key="24">
    <source>
        <dbReference type="SMART" id="SM00030"/>
    </source>
</evidence>
<gene>
    <name evidence="26" type="ORF">GDO86_010634</name>
</gene>
<evidence type="ECO:0000256" key="14">
    <source>
        <dbReference type="ARBA" id="ARBA00023128"/>
    </source>
</evidence>
<keyword evidence="10" id="KW-0964">Secreted</keyword>
<evidence type="ECO:0000256" key="11">
    <source>
        <dbReference type="ARBA" id="ARBA00022729"/>
    </source>
</evidence>
<dbReference type="OrthoDB" id="9018825at2759"/>
<feature type="domain" description="Clusterin N-terminal" evidence="24">
    <location>
        <begin position="17"/>
        <end position="233"/>
    </location>
</feature>
<keyword evidence="11 23" id="KW-0732">Signal</keyword>
<dbReference type="InterPro" id="IPR000753">
    <property type="entry name" value="Clusterin-like"/>
</dbReference>
<feature type="signal peptide" evidence="23">
    <location>
        <begin position="1"/>
        <end position="18"/>
    </location>
</feature>
<keyword evidence="22" id="KW-0175">Coiled coil</keyword>
<name>A0A8T2JTT2_9PIPI</name>
<dbReference type="InterPro" id="IPR016015">
    <property type="entry name" value="Clusterin_C"/>
</dbReference>
<evidence type="ECO:0000313" key="27">
    <source>
        <dbReference type="Proteomes" id="UP000812440"/>
    </source>
</evidence>
<evidence type="ECO:0000256" key="17">
    <source>
        <dbReference type="ARBA" id="ARBA00023180"/>
    </source>
</evidence>
<evidence type="ECO:0000256" key="23">
    <source>
        <dbReference type="SAM" id="SignalP"/>
    </source>
</evidence>
<keyword evidence="19" id="KW-0539">Nucleus</keyword>
<evidence type="ECO:0000256" key="15">
    <source>
        <dbReference type="ARBA" id="ARBA00023136"/>
    </source>
</evidence>
<dbReference type="SMART" id="SM00030">
    <property type="entry name" value="CLb"/>
    <property type="match status" value="1"/>
</dbReference>
<evidence type="ECO:0000256" key="19">
    <source>
        <dbReference type="ARBA" id="ARBA00023242"/>
    </source>
</evidence>
<dbReference type="SMART" id="SM00035">
    <property type="entry name" value="CLa"/>
    <property type="match status" value="1"/>
</dbReference>
<comment type="subcellular location">
    <subcellularLocation>
        <location evidence="5">Cytoplasm</location>
        <location evidence="5">Cytosol</location>
    </subcellularLocation>
    <subcellularLocation>
        <location evidence="3">Cytoplasmic vesicle</location>
        <location evidence="3">Secretory vesicle</location>
        <location evidence="3">Chromaffin granule</location>
    </subcellularLocation>
    <subcellularLocation>
        <location evidence="2">Endoplasmic reticulum</location>
    </subcellularLocation>
    <subcellularLocation>
        <location evidence="4">Mitochondrion membrane</location>
        <topology evidence="4">Peripheral membrane protein</topology>
        <orientation evidence="4">Cytoplasmic side</orientation>
    </subcellularLocation>
    <subcellularLocation>
        <location evidence="1">Nucleus</location>
    </subcellularLocation>
    <subcellularLocation>
        <location evidence="6">Secreted</location>
    </subcellularLocation>
</comment>
<dbReference type="EMBL" id="JAACNH010000004">
    <property type="protein sequence ID" value="KAG8445911.1"/>
    <property type="molecule type" value="Genomic_DNA"/>
</dbReference>
<dbReference type="GO" id="GO:0005783">
    <property type="term" value="C:endoplasmic reticulum"/>
    <property type="evidence" value="ECO:0007669"/>
    <property type="project" value="UniProtKB-SubCell"/>
</dbReference>
<evidence type="ECO:0000256" key="21">
    <source>
        <dbReference type="RuleBase" id="RU000629"/>
    </source>
</evidence>
<evidence type="ECO:0000256" key="22">
    <source>
        <dbReference type="SAM" id="Coils"/>
    </source>
</evidence>
<dbReference type="GO" id="GO:0042981">
    <property type="term" value="P:regulation of apoptotic process"/>
    <property type="evidence" value="ECO:0007669"/>
    <property type="project" value="TreeGrafter"/>
</dbReference>
<dbReference type="GO" id="GO:0005829">
    <property type="term" value="C:cytosol"/>
    <property type="evidence" value="ECO:0007669"/>
    <property type="project" value="UniProtKB-SubCell"/>
</dbReference>
<keyword evidence="16" id="KW-1015">Disulfide bond</keyword>
<dbReference type="InterPro" id="IPR016014">
    <property type="entry name" value="Clusterin_N"/>
</dbReference>
<feature type="domain" description="Clusterin C-terminal" evidence="25">
    <location>
        <begin position="224"/>
        <end position="440"/>
    </location>
</feature>
<evidence type="ECO:0000259" key="25">
    <source>
        <dbReference type="SMART" id="SM00035"/>
    </source>
</evidence>
<evidence type="ECO:0000256" key="9">
    <source>
        <dbReference type="ARBA" id="ARBA00022490"/>
    </source>
</evidence>
<dbReference type="PROSITE" id="PS00492">
    <property type="entry name" value="CLUSTERIN_1"/>
    <property type="match status" value="1"/>
</dbReference>
<evidence type="ECO:0000256" key="6">
    <source>
        <dbReference type="ARBA" id="ARBA00004613"/>
    </source>
</evidence>
<dbReference type="GO" id="GO:0032436">
    <property type="term" value="P:positive regulation of proteasomal ubiquitin-dependent protein catabolic process"/>
    <property type="evidence" value="ECO:0007669"/>
    <property type="project" value="TreeGrafter"/>
</dbReference>
<evidence type="ECO:0000256" key="2">
    <source>
        <dbReference type="ARBA" id="ARBA00004240"/>
    </source>
</evidence>
<evidence type="ECO:0000256" key="13">
    <source>
        <dbReference type="ARBA" id="ARBA00022843"/>
    </source>
</evidence>
<keyword evidence="12" id="KW-0256">Endoplasmic reticulum</keyword>
<keyword evidence="14" id="KW-0496">Mitochondrion</keyword>
<evidence type="ECO:0000256" key="16">
    <source>
        <dbReference type="ARBA" id="ARBA00023157"/>
    </source>
</evidence>
<dbReference type="PANTHER" id="PTHR10970">
    <property type="entry name" value="CLUSTERIN"/>
    <property type="match status" value="1"/>
</dbReference>
<evidence type="ECO:0000256" key="8">
    <source>
        <dbReference type="ARBA" id="ARBA00020334"/>
    </source>
</evidence>
<comment type="caution">
    <text evidence="26">The sequence shown here is derived from an EMBL/GenBank/DDBJ whole genome shotgun (WGS) entry which is preliminary data.</text>
</comment>
<evidence type="ECO:0000256" key="1">
    <source>
        <dbReference type="ARBA" id="ARBA00004123"/>
    </source>
</evidence>
<keyword evidence="9" id="KW-0963">Cytoplasm</keyword>
<keyword evidence="18" id="KW-0143">Chaperone</keyword>
<evidence type="ECO:0000313" key="26">
    <source>
        <dbReference type="EMBL" id="KAG8445911.1"/>
    </source>
</evidence>
<keyword evidence="15" id="KW-0472">Membrane</keyword>
<evidence type="ECO:0000256" key="3">
    <source>
        <dbReference type="ARBA" id="ARBA00004248"/>
    </source>
</evidence>
<dbReference type="GO" id="GO:0005615">
    <property type="term" value="C:extracellular space"/>
    <property type="evidence" value="ECO:0007669"/>
    <property type="project" value="TreeGrafter"/>
</dbReference>
<organism evidence="26 27">
    <name type="scientific">Hymenochirus boettgeri</name>
    <name type="common">Congo dwarf clawed frog</name>
    <dbReference type="NCBI Taxonomy" id="247094"/>
    <lineage>
        <taxon>Eukaryota</taxon>
        <taxon>Metazoa</taxon>
        <taxon>Chordata</taxon>
        <taxon>Craniata</taxon>
        <taxon>Vertebrata</taxon>
        <taxon>Euteleostomi</taxon>
        <taxon>Amphibia</taxon>
        <taxon>Batrachia</taxon>
        <taxon>Anura</taxon>
        <taxon>Pipoidea</taxon>
        <taxon>Pipidae</taxon>
        <taxon>Pipinae</taxon>
        <taxon>Hymenochirus</taxon>
    </lineage>
</organism>
<dbReference type="GO" id="GO:0051787">
    <property type="term" value="F:misfolded protein binding"/>
    <property type="evidence" value="ECO:0007669"/>
    <property type="project" value="TreeGrafter"/>
</dbReference>
<evidence type="ECO:0000256" key="20">
    <source>
        <dbReference type="ARBA" id="ARBA00023329"/>
    </source>
</evidence>
<dbReference type="GO" id="GO:0005634">
    <property type="term" value="C:nucleus"/>
    <property type="evidence" value="ECO:0007669"/>
    <property type="project" value="UniProtKB-SubCell"/>
</dbReference>
<evidence type="ECO:0000256" key="5">
    <source>
        <dbReference type="ARBA" id="ARBA00004514"/>
    </source>
</evidence>
<feature type="coiled-coil region" evidence="22">
    <location>
        <begin position="58"/>
        <end position="99"/>
    </location>
</feature>
<evidence type="ECO:0000256" key="4">
    <source>
        <dbReference type="ARBA" id="ARBA00004346"/>
    </source>
</evidence>
<evidence type="ECO:0000256" key="7">
    <source>
        <dbReference type="ARBA" id="ARBA00010069"/>
    </source>
</evidence>
<keyword evidence="13" id="KW-0832">Ubl conjugation</keyword>
<dbReference type="Pfam" id="PF01093">
    <property type="entry name" value="Clusterin"/>
    <property type="match status" value="1"/>
</dbReference>
<protein>
    <recommendedName>
        <fullName evidence="8 21">Clusterin</fullName>
    </recommendedName>
</protein>
<evidence type="ECO:0000256" key="12">
    <source>
        <dbReference type="ARBA" id="ARBA00022824"/>
    </source>
</evidence>
<reference evidence="26" key="1">
    <citation type="thesis" date="2020" institute="ProQuest LLC" country="789 East Eisenhower Parkway, Ann Arbor, MI, USA">
        <title>Comparative Genomics and Chromosome Evolution.</title>
        <authorList>
            <person name="Mudd A.B."/>
        </authorList>
    </citation>
    <scope>NUCLEOTIDE SEQUENCE</scope>
    <source>
        <strain evidence="26">Female2</strain>
        <tissue evidence="26">Blood</tissue>
    </source>
</reference>
<proteinExistence type="inferred from homology"/>
<accession>A0A8T2JTT2</accession>
<evidence type="ECO:0000256" key="10">
    <source>
        <dbReference type="ARBA" id="ARBA00022525"/>
    </source>
</evidence>
<dbReference type="Proteomes" id="UP000812440">
    <property type="component" value="Chromosome 5"/>
</dbReference>
<comment type="similarity">
    <text evidence="7 21">Belongs to the clusterin family.</text>
</comment>
<keyword evidence="20" id="KW-0968">Cytoplasmic vesicle</keyword>
<keyword evidence="27" id="KW-1185">Reference proteome</keyword>